<gene>
    <name evidence="2" type="ORF">GCM10010260_43810</name>
</gene>
<accession>A0A918ICX5</accession>
<keyword evidence="3" id="KW-1185">Reference proteome</keyword>
<dbReference type="EMBL" id="BMTD01000009">
    <property type="protein sequence ID" value="GGV02271.1"/>
    <property type="molecule type" value="Genomic_DNA"/>
</dbReference>
<keyword evidence="1" id="KW-0732">Signal</keyword>
<reference evidence="2" key="2">
    <citation type="submission" date="2020-09" db="EMBL/GenBank/DDBJ databases">
        <authorList>
            <person name="Sun Q."/>
            <person name="Ohkuma M."/>
        </authorList>
    </citation>
    <scope>NUCLEOTIDE SEQUENCE</scope>
    <source>
        <strain evidence="2">JCM 4369</strain>
    </source>
</reference>
<evidence type="ECO:0000256" key="1">
    <source>
        <dbReference type="SAM" id="SignalP"/>
    </source>
</evidence>
<dbReference type="Proteomes" id="UP000618795">
    <property type="component" value="Unassembled WGS sequence"/>
</dbReference>
<protein>
    <submittedName>
        <fullName evidence="2">Uncharacterized protein</fullName>
    </submittedName>
</protein>
<comment type="caution">
    <text evidence="2">The sequence shown here is derived from an EMBL/GenBank/DDBJ whole genome shotgun (WGS) entry which is preliminary data.</text>
</comment>
<feature type="chain" id="PRO_5037415473" evidence="1">
    <location>
        <begin position="30"/>
        <end position="681"/>
    </location>
</feature>
<organism evidence="2 3">
    <name type="scientific">Streptomyces filipinensis</name>
    <dbReference type="NCBI Taxonomy" id="66887"/>
    <lineage>
        <taxon>Bacteria</taxon>
        <taxon>Bacillati</taxon>
        <taxon>Actinomycetota</taxon>
        <taxon>Actinomycetes</taxon>
        <taxon>Kitasatosporales</taxon>
        <taxon>Streptomycetaceae</taxon>
        <taxon>Streptomyces</taxon>
    </lineage>
</organism>
<feature type="signal peptide" evidence="1">
    <location>
        <begin position="1"/>
        <end position="29"/>
    </location>
</feature>
<reference evidence="2" key="1">
    <citation type="journal article" date="2014" name="Int. J. Syst. Evol. Microbiol.">
        <title>Complete genome sequence of Corynebacterium casei LMG S-19264T (=DSM 44701T), isolated from a smear-ripened cheese.</title>
        <authorList>
            <consortium name="US DOE Joint Genome Institute (JGI-PGF)"/>
            <person name="Walter F."/>
            <person name="Albersmeier A."/>
            <person name="Kalinowski J."/>
            <person name="Ruckert C."/>
        </authorList>
    </citation>
    <scope>NUCLEOTIDE SEQUENCE</scope>
    <source>
        <strain evidence="2">JCM 4369</strain>
    </source>
</reference>
<evidence type="ECO:0000313" key="2">
    <source>
        <dbReference type="EMBL" id="GGV02271.1"/>
    </source>
</evidence>
<sequence>MSVMTAAPRAALSAAAVSALLGNFTPVDAGVLAELPAETVEEHARDLLKRLHVAAEITAPGRGAALIEEVLAADPDEERLLNCLDAILEFGRLPEDLSADEAEKAARAEIRQEVLHFDRIMDLESLREGRITIKARRDLLHGGTLGAAERLLVLLQERLMMRGARPLHWQDLSSVEQKLVSASGDGARLERSQYPVAVACAAGADSAQAADVLAALERNLVRHPMPVSLGLLDYAAFVEGAAPASVIASTLHLTEDGEVLADIWAAGSGSWAVLTRDGFRQRVVDQGTLQAQSLGQDRTRLAHATVTMPEGAWLLLTTEPGIGALANLADELNRPGRTGRVDLGSSLGRLCGDAPYALGKSGALTRLAQPTSRDYDDTLREFAGSLLDGASGLHLSIECGHVHADREMGPAQLRGLDLGARFVELLGDAAERGATPLSVDVAAMVDDDHVLNRFAFGRYRELFAERNIPVDDLILESSPLPRAVAHDVLRRALQRDGQGYRLNQVGGNLYLEAPDLRLELIEDLHGEMRNGCVLFEVGLVMYRAAREQLTDVFWQETGAERDDLHGRMAAAYDAAPDPLTREQLRTGFERMYDDPWTKVVDEPGRTPFLDAYTEVLTARFHRGETTAVFNVIEDYYRPQQEKVVRLAELLDIPLPLHALFFGPYSRGVERLAAGTGCAPCN</sequence>
<dbReference type="RefSeq" id="WP_191875186.1">
    <property type="nucleotide sequence ID" value="NZ_BMTD01000009.1"/>
</dbReference>
<name>A0A918ICX5_9ACTN</name>
<proteinExistence type="predicted"/>
<evidence type="ECO:0000313" key="3">
    <source>
        <dbReference type="Proteomes" id="UP000618795"/>
    </source>
</evidence>
<dbReference type="AlphaFoldDB" id="A0A918ICX5"/>